<dbReference type="RefSeq" id="WP_163906505.1">
    <property type="nucleotide sequence ID" value="NZ_CP048428.1"/>
</dbReference>
<keyword evidence="1" id="KW-1133">Transmembrane helix</keyword>
<accession>A0A6M1SE32</accession>
<evidence type="ECO:0008006" key="4">
    <source>
        <dbReference type="Google" id="ProtNLM"/>
    </source>
</evidence>
<gene>
    <name evidence="2" type="ORF">G6N76_22990</name>
</gene>
<evidence type="ECO:0000313" key="2">
    <source>
        <dbReference type="EMBL" id="NGO66538.1"/>
    </source>
</evidence>
<evidence type="ECO:0000313" key="3">
    <source>
        <dbReference type="Proteomes" id="UP000477849"/>
    </source>
</evidence>
<keyword evidence="1" id="KW-0812">Transmembrane</keyword>
<dbReference type="Proteomes" id="UP000477849">
    <property type="component" value="Unassembled WGS sequence"/>
</dbReference>
<protein>
    <recommendedName>
        <fullName evidence="4">Transmembrane anchor protein</fullName>
    </recommendedName>
</protein>
<keyword evidence="3" id="KW-1185">Reference proteome</keyword>
<keyword evidence="1" id="KW-0472">Membrane</keyword>
<reference evidence="2 3" key="1">
    <citation type="submission" date="2020-02" db="EMBL/GenBank/DDBJ databases">
        <title>Genome sequence of the type strain CCBAU10050 of Rhizobium daejeonense.</title>
        <authorList>
            <person name="Gao J."/>
            <person name="Sun J."/>
        </authorList>
    </citation>
    <scope>NUCLEOTIDE SEQUENCE [LARGE SCALE GENOMIC DNA]</scope>
    <source>
        <strain evidence="2 3">CCBAU10050</strain>
    </source>
</reference>
<feature type="transmembrane region" description="Helical" evidence="1">
    <location>
        <begin position="21"/>
        <end position="38"/>
    </location>
</feature>
<name>A0A6M1SE32_9HYPH</name>
<dbReference type="EMBL" id="JAAKZH010000012">
    <property type="protein sequence ID" value="NGO66538.1"/>
    <property type="molecule type" value="Genomic_DNA"/>
</dbReference>
<evidence type="ECO:0000256" key="1">
    <source>
        <dbReference type="SAM" id="Phobius"/>
    </source>
</evidence>
<organism evidence="2 3">
    <name type="scientific">Rhizobium daejeonense</name>
    <dbReference type="NCBI Taxonomy" id="240521"/>
    <lineage>
        <taxon>Bacteria</taxon>
        <taxon>Pseudomonadati</taxon>
        <taxon>Pseudomonadota</taxon>
        <taxon>Alphaproteobacteria</taxon>
        <taxon>Hyphomicrobiales</taxon>
        <taxon>Rhizobiaceae</taxon>
        <taxon>Rhizobium/Agrobacterium group</taxon>
        <taxon>Rhizobium</taxon>
    </lineage>
</organism>
<proteinExistence type="predicted"/>
<sequence>MYNTDFPSRADLPTLARLKRSTLIAAAAAGAILVTIVLPSEYAIDPTGVGRVLGLVEMGEIKTQLAAENAKDKAATTVAPLAGADGVALAASLVKMEQRLASIEAMLANNNLAIVGPSTDEIARLAQQTGSVSQESDTTATLADPNEAEALPAEVETQTAALSEKNDEITITLDPGQGAEVKLVMDAGAKAAFEWAAENGVLNFDAHGDGGGQSVSYEKGRGVESDSGELEAAFKGNHGWFWRNRGNTPVTFTLRTRGAYAEMKRVS</sequence>
<comment type="caution">
    <text evidence="2">The sequence shown here is derived from an EMBL/GenBank/DDBJ whole genome shotgun (WGS) entry which is preliminary data.</text>
</comment>
<dbReference type="AlphaFoldDB" id="A0A6M1SE32"/>